<protein>
    <submittedName>
        <fullName evidence="2 3">Spore coat protein</fullName>
    </submittedName>
</protein>
<evidence type="ECO:0000313" key="4">
    <source>
        <dbReference type="Proteomes" id="UP000287296"/>
    </source>
</evidence>
<proteinExistence type="predicted"/>
<sequence length="189" mass="20823">MSFEEMESSFGHTAPTTHHHDNSGGHGGGGGCSGECALNCVCQVVKAIKDIQEQAEEECEACTSNCFVEPLGDLGVRGRRHADTRVFTLTHKNGELFKAFFRGHHGKCMSVFFRVEEIFDNCCATLRVLVPLKKDGKTVADIFEPHGKCNFSELCEVRDWGRSNSCVTVDLHCFCAVQCIADVDLELCE</sequence>
<dbReference type="InterPro" id="IPR019593">
    <property type="entry name" value="Spore_coat_protein_Z/Y"/>
</dbReference>
<dbReference type="RefSeq" id="WP_120116476.1">
    <property type="nucleotide sequence ID" value="NZ_BORI01000002.1"/>
</dbReference>
<organism evidence="3 4">
    <name type="scientific">Siminovitchia terrae</name>
    <name type="common">Bacillus terrae</name>
    <dbReference type="NCBI Taxonomy" id="1914933"/>
    <lineage>
        <taxon>Bacteria</taxon>
        <taxon>Bacillati</taxon>
        <taxon>Bacillota</taxon>
        <taxon>Bacilli</taxon>
        <taxon>Bacillales</taxon>
        <taxon>Bacillaceae</taxon>
        <taxon>Siminovitchia</taxon>
    </lineage>
</organism>
<evidence type="ECO:0000313" key="5">
    <source>
        <dbReference type="Proteomes" id="UP000680670"/>
    </source>
</evidence>
<reference evidence="3 4" key="1">
    <citation type="submission" date="2018-12" db="EMBL/GenBank/DDBJ databases">
        <authorList>
            <person name="Sun L."/>
            <person name="Chen Z."/>
        </authorList>
    </citation>
    <scope>NUCLEOTIDE SEQUENCE [LARGE SCALE GENOMIC DNA]</scope>
    <source>
        <strain evidence="3 4">LMG 29736</strain>
    </source>
</reference>
<keyword evidence="5" id="KW-1185">Reference proteome</keyword>
<dbReference type="EMBL" id="BORJ01000011">
    <property type="protein sequence ID" value="GIN97819.1"/>
    <property type="molecule type" value="Genomic_DNA"/>
</dbReference>
<accession>A0A429X8L6</accession>
<feature type="region of interest" description="Disordered" evidence="1">
    <location>
        <begin position="1"/>
        <end position="24"/>
    </location>
</feature>
<dbReference type="Proteomes" id="UP000287296">
    <property type="component" value="Unassembled WGS sequence"/>
</dbReference>
<dbReference type="EMBL" id="QYTW02000009">
    <property type="protein sequence ID" value="RST59660.1"/>
    <property type="molecule type" value="Genomic_DNA"/>
</dbReference>
<dbReference type="Proteomes" id="UP000680670">
    <property type="component" value="Unassembled WGS sequence"/>
</dbReference>
<dbReference type="Pfam" id="PF10612">
    <property type="entry name" value="Spore-coat_CotZ"/>
    <property type="match status" value="1"/>
</dbReference>
<name>A0A429X8L6_SIMTE</name>
<reference evidence="2 5" key="2">
    <citation type="submission" date="2021-03" db="EMBL/GenBank/DDBJ databases">
        <title>Antimicrobial resistance genes in bacteria isolated from Japanese honey, and their potential for conferring macrolide and lincosamide resistance in the American foulbrood pathogen Paenibacillus larvae.</title>
        <authorList>
            <person name="Okamoto M."/>
            <person name="Kumagai M."/>
            <person name="Kanamori H."/>
            <person name="Takamatsu D."/>
        </authorList>
    </citation>
    <scope>NUCLEOTIDE SEQUENCE [LARGE SCALE GENOMIC DNA]</scope>
    <source>
        <strain evidence="2 5">J6TS1</strain>
    </source>
</reference>
<comment type="caution">
    <text evidence="3">The sequence shown here is derived from an EMBL/GenBank/DDBJ whole genome shotgun (WGS) entry which is preliminary data.</text>
</comment>
<evidence type="ECO:0000313" key="3">
    <source>
        <dbReference type="EMBL" id="RST59660.1"/>
    </source>
</evidence>
<dbReference type="OrthoDB" id="1655185at2"/>
<keyword evidence="3" id="KW-0946">Virion</keyword>
<dbReference type="AlphaFoldDB" id="A0A429X8L6"/>
<evidence type="ECO:0000313" key="2">
    <source>
        <dbReference type="EMBL" id="GIN97819.1"/>
    </source>
</evidence>
<gene>
    <name evidence="2" type="primary">cotZ</name>
    <name evidence="3" type="ORF">D5F11_011180</name>
    <name evidence="2" type="ORF">J6TS1_36890</name>
</gene>
<keyword evidence="3" id="KW-0167">Capsid protein</keyword>
<evidence type="ECO:0000256" key="1">
    <source>
        <dbReference type="SAM" id="MobiDB-lite"/>
    </source>
</evidence>